<evidence type="ECO:0008006" key="3">
    <source>
        <dbReference type="Google" id="ProtNLM"/>
    </source>
</evidence>
<keyword evidence="2" id="KW-1185">Reference proteome</keyword>
<name>A0ABR2H8W5_9EUKA</name>
<organism evidence="1 2">
    <name type="scientific">Tritrichomonas musculus</name>
    <dbReference type="NCBI Taxonomy" id="1915356"/>
    <lineage>
        <taxon>Eukaryota</taxon>
        <taxon>Metamonada</taxon>
        <taxon>Parabasalia</taxon>
        <taxon>Tritrichomonadida</taxon>
        <taxon>Tritrichomonadidae</taxon>
        <taxon>Tritrichomonas</taxon>
    </lineage>
</organism>
<proteinExistence type="predicted"/>
<gene>
    <name evidence="1" type="ORF">M9Y10_025951</name>
</gene>
<evidence type="ECO:0000313" key="2">
    <source>
        <dbReference type="Proteomes" id="UP001470230"/>
    </source>
</evidence>
<dbReference type="EMBL" id="JAPFFF010000038">
    <property type="protein sequence ID" value="KAK8842371.1"/>
    <property type="molecule type" value="Genomic_DNA"/>
</dbReference>
<accession>A0ABR2H8W5</accession>
<dbReference type="Proteomes" id="UP001470230">
    <property type="component" value="Unassembled WGS sequence"/>
</dbReference>
<evidence type="ECO:0000313" key="1">
    <source>
        <dbReference type="EMBL" id="KAK8842371.1"/>
    </source>
</evidence>
<protein>
    <recommendedName>
        <fullName evidence="3">BTB domain-containing protein</fullName>
    </recommendedName>
</protein>
<sequence length="358" mass="41511">MIDQGFPVHYQNRIFMVNPALLYNSSRKFRDLVDHSVDINSIRLNINCDIFSVRNIENFLKICQNLPTDVQNSELEEICLIAKMFQADKIYDTGLNFIQTNMNPSFVIPDNQFNESGSDHYLELELDSKKVPCHHVNLDELEFEESSESILSRNEKEKENINNEIKKNNDDLKSSNGIHVHTVCYQITSDNHFMKCPRYYLVKDGKTVCMAKFKDDELYIGEGDDFRISENRVENVARVYRNRAGCNVIQTNDQDIKIKFIPNGDRYSISLSFFHEGRKMNWTPRKPNSLANYKGAYKHIPIASKRNLILQNSSNQCTFIVRKMSKKIFEVECNPKVRPIIVFAIALSDIIGPLSIQY</sequence>
<comment type="caution">
    <text evidence="1">The sequence shown here is derived from an EMBL/GenBank/DDBJ whole genome shotgun (WGS) entry which is preliminary data.</text>
</comment>
<reference evidence="1 2" key="1">
    <citation type="submission" date="2024-04" db="EMBL/GenBank/DDBJ databases">
        <title>Tritrichomonas musculus Genome.</title>
        <authorList>
            <person name="Alves-Ferreira E."/>
            <person name="Grigg M."/>
            <person name="Lorenzi H."/>
            <person name="Galac M."/>
        </authorList>
    </citation>
    <scope>NUCLEOTIDE SEQUENCE [LARGE SCALE GENOMIC DNA]</scope>
    <source>
        <strain evidence="1 2">EAF2021</strain>
    </source>
</reference>